<evidence type="ECO:0000256" key="2">
    <source>
        <dbReference type="ARBA" id="ARBA00010462"/>
    </source>
</evidence>
<dbReference type="GO" id="GO:0003677">
    <property type="term" value="F:DNA binding"/>
    <property type="evidence" value="ECO:0007669"/>
    <property type="project" value="UniProtKB-KW"/>
</dbReference>
<dbReference type="SUPFAM" id="SSF103481">
    <property type="entry name" value="Multidrug resistance efflux transporter EmrE"/>
    <property type="match status" value="1"/>
</dbReference>
<keyword evidence="11" id="KW-1185">Reference proteome</keyword>
<organism evidence="10 11">
    <name type="scientific">Planoprotostelium fungivorum</name>
    <dbReference type="NCBI Taxonomy" id="1890364"/>
    <lineage>
        <taxon>Eukaryota</taxon>
        <taxon>Amoebozoa</taxon>
        <taxon>Evosea</taxon>
        <taxon>Variosea</taxon>
        <taxon>Cavosteliida</taxon>
        <taxon>Cavosteliaceae</taxon>
        <taxon>Planoprotostelium</taxon>
    </lineage>
</organism>
<dbReference type="InterPro" id="IPR046938">
    <property type="entry name" value="DNA_clamp_sf"/>
</dbReference>
<dbReference type="OrthoDB" id="1436450at2759"/>
<gene>
    <name evidence="10" type="ORF">PROFUN_08228</name>
</gene>
<accession>A0A2P6NK81</accession>
<dbReference type="EMBL" id="MDYQ01000064">
    <property type="protein sequence ID" value="PRP84363.1"/>
    <property type="molecule type" value="Genomic_DNA"/>
</dbReference>
<feature type="domain" description="Proliferating cell nuclear antigen PCNA C-terminal" evidence="9">
    <location>
        <begin position="137"/>
        <end position="256"/>
    </location>
</feature>
<keyword evidence="5" id="KW-0238">DNA-binding</keyword>
<dbReference type="PANTHER" id="PTHR23051:SF0">
    <property type="entry name" value="SOLUTE CARRIER FAMILY 35 MEMBER F5"/>
    <property type="match status" value="1"/>
</dbReference>
<dbReference type="CDD" id="cd00577">
    <property type="entry name" value="PCNA"/>
    <property type="match status" value="1"/>
</dbReference>
<dbReference type="InParanoid" id="A0A2P6NK81"/>
<feature type="transmembrane region" description="Helical" evidence="7">
    <location>
        <begin position="274"/>
        <end position="294"/>
    </location>
</feature>
<dbReference type="NCBIfam" id="TIGR00590">
    <property type="entry name" value="pcna"/>
    <property type="match status" value="1"/>
</dbReference>
<evidence type="ECO:0000256" key="3">
    <source>
        <dbReference type="ARBA" id="ARBA00022692"/>
    </source>
</evidence>
<dbReference type="GO" id="GO:0006275">
    <property type="term" value="P:regulation of DNA replication"/>
    <property type="evidence" value="ECO:0007669"/>
    <property type="project" value="InterPro"/>
</dbReference>
<dbReference type="InterPro" id="IPR022648">
    <property type="entry name" value="Pr_cel_nuc_antig_N"/>
</dbReference>
<dbReference type="Proteomes" id="UP000241769">
    <property type="component" value="Unassembled WGS sequence"/>
</dbReference>
<evidence type="ECO:0000259" key="9">
    <source>
        <dbReference type="Pfam" id="PF02747"/>
    </source>
</evidence>
<protein>
    <recommendedName>
        <fullName evidence="12">Proliferating cell nuclear antigen</fullName>
    </recommendedName>
</protein>
<feature type="transmembrane region" description="Helical" evidence="7">
    <location>
        <begin position="557"/>
        <end position="584"/>
    </location>
</feature>
<feature type="domain" description="Proliferating cell nuclear antigen PCNA N-terminal" evidence="8">
    <location>
        <begin position="4"/>
        <end position="129"/>
    </location>
</feature>
<evidence type="ECO:0000256" key="4">
    <source>
        <dbReference type="ARBA" id="ARBA00022989"/>
    </source>
</evidence>
<dbReference type="InterPro" id="IPR022649">
    <property type="entry name" value="Pr_cel_nuc_antig_C"/>
</dbReference>
<reference evidence="10 11" key="1">
    <citation type="journal article" date="2018" name="Genome Biol. Evol.">
        <title>Multiple Roots of Fruiting Body Formation in Amoebozoa.</title>
        <authorList>
            <person name="Hillmann F."/>
            <person name="Forbes G."/>
            <person name="Novohradska S."/>
            <person name="Ferling I."/>
            <person name="Riege K."/>
            <person name="Groth M."/>
            <person name="Westermann M."/>
            <person name="Marz M."/>
            <person name="Spaller T."/>
            <person name="Winckler T."/>
            <person name="Schaap P."/>
            <person name="Glockner G."/>
        </authorList>
    </citation>
    <scope>NUCLEOTIDE SEQUENCE [LARGE SCALE GENOMIC DNA]</scope>
    <source>
        <strain evidence="10 11">Jena</strain>
    </source>
</reference>
<evidence type="ECO:0000256" key="1">
    <source>
        <dbReference type="ARBA" id="ARBA00004141"/>
    </source>
</evidence>
<feature type="transmembrane region" description="Helical" evidence="7">
    <location>
        <begin position="417"/>
        <end position="435"/>
    </location>
</feature>
<comment type="subcellular location">
    <subcellularLocation>
        <location evidence="1">Membrane</location>
        <topology evidence="1">Multi-pass membrane protein</topology>
    </subcellularLocation>
</comment>
<dbReference type="GO" id="GO:0016020">
    <property type="term" value="C:membrane"/>
    <property type="evidence" value="ECO:0007669"/>
    <property type="project" value="UniProtKB-SubCell"/>
</dbReference>
<dbReference type="Pfam" id="PF16913">
    <property type="entry name" value="PUNUT"/>
    <property type="match status" value="1"/>
</dbReference>
<dbReference type="PANTHER" id="PTHR23051">
    <property type="entry name" value="SOLUTE CARRIER FAMILY 35, MEMBER F5"/>
    <property type="match status" value="1"/>
</dbReference>
<dbReference type="InterPro" id="IPR000730">
    <property type="entry name" value="Pr_cel_nuc_antig"/>
</dbReference>
<keyword evidence="6 7" id="KW-0472">Membrane</keyword>
<feature type="transmembrane region" description="Helical" evidence="7">
    <location>
        <begin position="605"/>
        <end position="624"/>
    </location>
</feature>
<dbReference type="Pfam" id="PF02747">
    <property type="entry name" value="PCNA_C"/>
    <property type="match status" value="1"/>
</dbReference>
<feature type="transmembrane region" description="Helical" evidence="7">
    <location>
        <begin position="503"/>
        <end position="522"/>
    </location>
</feature>
<dbReference type="AlphaFoldDB" id="A0A2P6NK81"/>
<evidence type="ECO:0000256" key="5">
    <source>
        <dbReference type="ARBA" id="ARBA00023125"/>
    </source>
</evidence>
<dbReference type="STRING" id="1890364.A0A2P6NK81"/>
<proteinExistence type="inferred from homology"/>
<evidence type="ECO:0000313" key="11">
    <source>
        <dbReference type="Proteomes" id="UP000241769"/>
    </source>
</evidence>
<name>A0A2P6NK81_9EUKA</name>
<keyword evidence="4 7" id="KW-1133">Transmembrane helix</keyword>
<feature type="transmembrane region" description="Helical" evidence="7">
    <location>
        <begin position="306"/>
        <end position="327"/>
    </location>
</feature>
<dbReference type="GO" id="GO:0030337">
    <property type="term" value="F:DNA polymerase processivity factor activity"/>
    <property type="evidence" value="ECO:0007669"/>
    <property type="project" value="InterPro"/>
</dbReference>
<dbReference type="FunCoup" id="A0A2P6NK81">
    <property type="interactions" value="563"/>
</dbReference>
<dbReference type="Pfam" id="PF00705">
    <property type="entry name" value="PCNA_N"/>
    <property type="match status" value="1"/>
</dbReference>
<dbReference type="InterPro" id="IPR037185">
    <property type="entry name" value="EmrE-like"/>
</dbReference>
<comment type="caution">
    <text evidence="10">The sequence shown here is derived from an EMBL/GenBank/DDBJ whole genome shotgun (WGS) entry which is preliminary data.</text>
</comment>
<comment type="similarity">
    <text evidence="2">Belongs to the PCNA family.</text>
</comment>
<sequence>MSKFRAVFKDARLLSDVLSLFKDMMEIVQFDVSKEGIGFISADNVHANADASVFLIDLLLAPHMAFHVFDNPTEPVTVSVSLKCLCGILKQVQPNESLTMEGDGQDEVLTLVVTSPNKRKEFKLRQMDIMQSDRIYIPDMEYPCEVLIPPHELVIVGKELSVTGDAVLLKIDRESVLFNASEDLLESSIQLLPHSEFVIQCKQSQSLRLKNKFFARVTKMASLKPTAVLIQLKNNFPLSICFSFSGLGNINLHLAPLLDEESTRYVKSSARKKILGTIAMVAVVVLWVTTSEAIQYIFVKCDYNKPFFLTLFSSSLFSIYLIGFLFIPKWRKIQWTRVDATENRVEMEGDDTPYLLVLRLYSEKTEDRTIDEAQSNKKEDDLTLREVIKISAIFAPIWFAANYSFNLSLTLTSVSSNTILSTTSSLFILIIGIILKTEKFTLVKLAAVILSISGVVLVSLSDRQKMAGNSLVGNALSLLSAVLYAAYVSLLKHFIGSEDRMSIPMFFGFLGLFNLFFLSPLLPLLHVTRIESFILPDAETSLFLTFNGLFGTLLSDYLWMLSILMAGPLIATLGLSLTSVFAMVGGMQRGLLTKWQVVDLIFRHARFSTGYVTGASLIVLGFLFSNSEVMEKSVEKMFRRQEERRERES</sequence>
<feature type="transmembrane region" description="Helical" evidence="7">
    <location>
        <begin position="442"/>
        <end position="460"/>
    </location>
</feature>
<evidence type="ECO:0000256" key="6">
    <source>
        <dbReference type="ARBA" id="ARBA00023136"/>
    </source>
</evidence>
<evidence type="ECO:0000313" key="10">
    <source>
        <dbReference type="EMBL" id="PRP84363.1"/>
    </source>
</evidence>
<dbReference type="SUPFAM" id="SSF55979">
    <property type="entry name" value="DNA clamp"/>
    <property type="match status" value="2"/>
</dbReference>
<evidence type="ECO:0000259" key="8">
    <source>
        <dbReference type="Pfam" id="PF00705"/>
    </source>
</evidence>
<feature type="transmembrane region" description="Helical" evidence="7">
    <location>
        <begin position="472"/>
        <end position="491"/>
    </location>
</feature>
<evidence type="ECO:0000256" key="7">
    <source>
        <dbReference type="SAM" id="Phobius"/>
    </source>
</evidence>
<evidence type="ECO:0008006" key="12">
    <source>
        <dbReference type="Google" id="ProtNLM"/>
    </source>
</evidence>
<keyword evidence="3 7" id="KW-0812">Transmembrane</keyword>
<dbReference type="Gene3D" id="3.70.10.10">
    <property type="match status" value="1"/>
</dbReference>